<dbReference type="OMA" id="YIAGQME"/>
<evidence type="ECO:0000256" key="5">
    <source>
        <dbReference type="ARBA" id="ARBA00022723"/>
    </source>
</evidence>
<dbReference type="Proteomes" id="UP000092993">
    <property type="component" value="Unassembled WGS sequence"/>
</dbReference>
<feature type="region of interest" description="Disordered" evidence="10">
    <location>
        <begin position="1"/>
        <end position="22"/>
    </location>
</feature>
<keyword evidence="5" id="KW-0479">Metal-binding</keyword>
<protein>
    <submittedName>
        <fullName evidence="12">NAD-dependent protein deacetylase hst1</fullName>
    </submittedName>
</protein>
<dbReference type="GO" id="GO:0046872">
    <property type="term" value="F:metal ion binding"/>
    <property type="evidence" value="ECO:0007669"/>
    <property type="project" value="UniProtKB-KW"/>
</dbReference>
<dbReference type="InterPro" id="IPR029035">
    <property type="entry name" value="DHS-like_NAD/FAD-binding_dom"/>
</dbReference>
<dbReference type="OrthoDB" id="420264at2759"/>
<reference evidence="12 13" key="1">
    <citation type="submission" date="2016-03" db="EMBL/GenBank/DDBJ databases">
        <title>Whole genome sequencing of Grifola frondosa 9006-11.</title>
        <authorList>
            <person name="Min B."/>
            <person name="Park H."/>
            <person name="Kim J.-G."/>
            <person name="Cho H."/>
            <person name="Oh Y.-L."/>
            <person name="Kong W.-S."/>
            <person name="Choi I.-G."/>
        </authorList>
    </citation>
    <scope>NUCLEOTIDE SEQUENCE [LARGE SCALE GENOMIC DNA]</scope>
    <source>
        <strain evidence="12 13">9006-11</strain>
    </source>
</reference>
<feature type="domain" description="Deacetylase sirtuin-type" evidence="11">
    <location>
        <begin position="175"/>
        <end position="260"/>
    </location>
</feature>
<evidence type="ECO:0000313" key="13">
    <source>
        <dbReference type="Proteomes" id="UP000092993"/>
    </source>
</evidence>
<dbReference type="SUPFAM" id="SSF52467">
    <property type="entry name" value="DHS-like NAD/FAD-binding domain"/>
    <property type="match status" value="1"/>
</dbReference>
<comment type="caution">
    <text evidence="9">Lacks conserved residue(s) required for the propagation of feature annotation.</text>
</comment>
<dbReference type="InterPro" id="IPR003000">
    <property type="entry name" value="Sirtuin"/>
</dbReference>
<dbReference type="GO" id="GO:0005739">
    <property type="term" value="C:mitochondrion"/>
    <property type="evidence" value="ECO:0007669"/>
    <property type="project" value="UniProtKB-SubCell"/>
</dbReference>
<dbReference type="GO" id="GO:0070403">
    <property type="term" value="F:NAD+ binding"/>
    <property type="evidence" value="ECO:0007669"/>
    <property type="project" value="InterPro"/>
</dbReference>
<dbReference type="Gene3D" id="3.30.1600.10">
    <property type="entry name" value="SIR2/SIRT2 'Small Domain"/>
    <property type="match status" value="1"/>
</dbReference>
<evidence type="ECO:0000256" key="6">
    <source>
        <dbReference type="ARBA" id="ARBA00022833"/>
    </source>
</evidence>
<sequence>MDHTTYTHPTHPHNSSGISRPRSSSIYGMQVHAFLDAADVVDADPEIIEDILDGFPADALPQDVVERDASNLDIDVGNTYIAGQMEEYADDFDAFLSEARSAWTQQEVKQMMTHLKERGMSPFINEYVVGRAIPIPRLLYAFGICLCKELRMKRHRTLMYFLKVALSRELQSREKLPMYNTIDDAINLIRSSKRILILTGAGISVSCGIPDFRSRNGLYATLQETGEYDLDDPQQMFDIHYFRENPSGTLYVFVMCIIQT</sequence>
<evidence type="ECO:0000256" key="9">
    <source>
        <dbReference type="PROSITE-ProRule" id="PRU00236"/>
    </source>
</evidence>
<keyword evidence="13" id="KW-1185">Reference proteome</keyword>
<dbReference type="AlphaFoldDB" id="A0A1C7MB80"/>
<keyword evidence="7" id="KW-0520">NAD</keyword>
<evidence type="ECO:0000256" key="8">
    <source>
        <dbReference type="ARBA" id="ARBA00023128"/>
    </source>
</evidence>
<dbReference type="STRING" id="5627.A0A1C7MB80"/>
<comment type="subcellular location">
    <subcellularLocation>
        <location evidence="2">Mitochondrion</location>
    </subcellularLocation>
</comment>
<evidence type="ECO:0000259" key="11">
    <source>
        <dbReference type="PROSITE" id="PS50305"/>
    </source>
</evidence>
<dbReference type="Gene3D" id="3.40.50.1220">
    <property type="entry name" value="TPP-binding domain"/>
    <property type="match status" value="1"/>
</dbReference>
<evidence type="ECO:0000256" key="4">
    <source>
        <dbReference type="ARBA" id="ARBA00022679"/>
    </source>
</evidence>
<evidence type="ECO:0000256" key="10">
    <source>
        <dbReference type="SAM" id="MobiDB-lite"/>
    </source>
</evidence>
<evidence type="ECO:0000256" key="3">
    <source>
        <dbReference type="ARBA" id="ARBA00006924"/>
    </source>
</evidence>
<dbReference type="InterPro" id="IPR050134">
    <property type="entry name" value="NAD-dep_sirtuin_deacylases"/>
</dbReference>
<comment type="caution">
    <text evidence="12">The sequence shown here is derived from an EMBL/GenBank/DDBJ whole genome shotgun (WGS) entry which is preliminary data.</text>
</comment>
<comment type="cofactor">
    <cofactor evidence="1">
        <name>Zn(2+)</name>
        <dbReference type="ChEBI" id="CHEBI:29105"/>
    </cofactor>
</comment>
<evidence type="ECO:0000256" key="1">
    <source>
        <dbReference type="ARBA" id="ARBA00001947"/>
    </source>
</evidence>
<gene>
    <name evidence="12" type="ORF">A0H81_05931</name>
</gene>
<dbReference type="EMBL" id="LUGG01000006">
    <property type="protein sequence ID" value="OBZ74072.1"/>
    <property type="molecule type" value="Genomic_DNA"/>
</dbReference>
<name>A0A1C7MB80_GRIFR</name>
<dbReference type="GO" id="GO:0005634">
    <property type="term" value="C:nucleus"/>
    <property type="evidence" value="ECO:0007669"/>
    <property type="project" value="TreeGrafter"/>
</dbReference>
<organism evidence="12 13">
    <name type="scientific">Grifola frondosa</name>
    <name type="common">Maitake</name>
    <name type="synonym">Polyporus frondosus</name>
    <dbReference type="NCBI Taxonomy" id="5627"/>
    <lineage>
        <taxon>Eukaryota</taxon>
        <taxon>Fungi</taxon>
        <taxon>Dikarya</taxon>
        <taxon>Basidiomycota</taxon>
        <taxon>Agaricomycotina</taxon>
        <taxon>Agaricomycetes</taxon>
        <taxon>Polyporales</taxon>
        <taxon>Grifolaceae</taxon>
        <taxon>Grifola</taxon>
    </lineage>
</organism>
<comment type="similarity">
    <text evidence="3">Belongs to the sirtuin family. Class I subfamily.</text>
</comment>
<dbReference type="PROSITE" id="PS50305">
    <property type="entry name" value="SIRTUIN"/>
    <property type="match status" value="1"/>
</dbReference>
<dbReference type="PANTHER" id="PTHR11085">
    <property type="entry name" value="NAD-DEPENDENT PROTEIN DEACYLASE SIRTUIN-5, MITOCHONDRIAL-RELATED"/>
    <property type="match status" value="1"/>
</dbReference>
<proteinExistence type="inferred from homology"/>
<evidence type="ECO:0000256" key="7">
    <source>
        <dbReference type="ARBA" id="ARBA00023027"/>
    </source>
</evidence>
<keyword evidence="8" id="KW-0496">Mitochondrion</keyword>
<evidence type="ECO:0000256" key="2">
    <source>
        <dbReference type="ARBA" id="ARBA00004173"/>
    </source>
</evidence>
<accession>A0A1C7MB80</accession>
<dbReference type="Pfam" id="PF02146">
    <property type="entry name" value="SIR2"/>
    <property type="match status" value="1"/>
</dbReference>
<dbReference type="InterPro" id="IPR026590">
    <property type="entry name" value="Ssirtuin_cat_dom"/>
</dbReference>
<dbReference type="GO" id="GO:0046970">
    <property type="term" value="F:histone H4K16 deacetylase activity, NAD-dependent"/>
    <property type="evidence" value="ECO:0007669"/>
    <property type="project" value="TreeGrafter"/>
</dbReference>
<evidence type="ECO:0000313" key="12">
    <source>
        <dbReference type="EMBL" id="OBZ74072.1"/>
    </source>
</evidence>
<dbReference type="InterPro" id="IPR026591">
    <property type="entry name" value="Sirtuin_cat_small_dom_sf"/>
</dbReference>
<keyword evidence="4" id="KW-0808">Transferase</keyword>
<dbReference type="PANTHER" id="PTHR11085:SF9">
    <property type="entry name" value="NAD-DEPENDENT PROTEIN DEACETYLASE SIRTUIN-1"/>
    <property type="match status" value="1"/>
</dbReference>
<keyword evidence="6" id="KW-0862">Zinc</keyword>